<dbReference type="Pfam" id="PF14027">
    <property type="entry name" value="Questin_oxidase"/>
    <property type="match status" value="3"/>
</dbReference>
<evidence type="ECO:0000256" key="1">
    <source>
        <dbReference type="ARBA" id="ARBA00023002"/>
    </source>
</evidence>
<dbReference type="OrthoDB" id="10004862at2759"/>
<accession>A0A0L6V6N1</accession>
<protein>
    <submittedName>
        <fullName evidence="2">Uncharacterized protein</fullName>
    </submittedName>
</protein>
<organism evidence="2 3">
    <name type="scientific">Puccinia sorghi</name>
    <dbReference type="NCBI Taxonomy" id="27349"/>
    <lineage>
        <taxon>Eukaryota</taxon>
        <taxon>Fungi</taxon>
        <taxon>Dikarya</taxon>
        <taxon>Basidiomycota</taxon>
        <taxon>Pucciniomycotina</taxon>
        <taxon>Pucciniomycetes</taxon>
        <taxon>Pucciniales</taxon>
        <taxon>Pucciniaceae</taxon>
        <taxon>Puccinia</taxon>
    </lineage>
</organism>
<gene>
    <name evidence="2" type="ORF">VP01_2469g1</name>
</gene>
<dbReference type="InterPro" id="IPR025337">
    <property type="entry name" value="Questin_oxidase-like"/>
</dbReference>
<name>A0A0L6V6N1_9BASI</name>
<comment type="caution">
    <text evidence="2">The sequence shown here is derived from an EMBL/GenBank/DDBJ whole genome shotgun (WGS) entry which is preliminary data.</text>
</comment>
<evidence type="ECO:0000313" key="3">
    <source>
        <dbReference type="Proteomes" id="UP000037035"/>
    </source>
</evidence>
<evidence type="ECO:0000313" key="2">
    <source>
        <dbReference type="EMBL" id="KNZ56207.1"/>
    </source>
</evidence>
<dbReference type="AlphaFoldDB" id="A0A0L6V6N1"/>
<dbReference type="PANTHER" id="PTHR35870:SF1">
    <property type="entry name" value="PROTEIN, PUTATIVE (AFU_ORTHOLOGUE AFUA_5G03330)-RELATED"/>
    <property type="match status" value="1"/>
</dbReference>
<dbReference type="STRING" id="27349.A0A0L6V6N1"/>
<dbReference type="VEuPathDB" id="FungiDB:VP01_2469g1"/>
<reference evidence="2 3" key="1">
    <citation type="submission" date="2015-08" db="EMBL/GenBank/DDBJ databases">
        <title>Next Generation Sequencing and Analysis of the Genome of Puccinia sorghi L Schw, the Causal Agent of Maize Common Rust.</title>
        <authorList>
            <person name="Rochi L."/>
            <person name="Burguener G."/>
            <person name="Darino M."/>
            <person name="Turjanski A."/>
            <person name="Kreff E."/>
            <person name="Dieguez M.J."/>
            <person name="Sacco F."/>
        </authorList>
    </citation>
    <scope>NUCLEOTIDE SEQUENCE [LARGE SCALE GENOMIC DNA]</scope>
    <source>
        <strain evidence="2 3">RO10H11247</strain>
    </source>
</reference>
<dbReference type="GO" id="GO:0016491">
    <property type="term" value="F:oxidoreductase activity"/>
    <property type="evidence" value="ECO:0007669"/>
    <property type="project" value="UniProtKB-KW"/>
</dbReference>
<dbReference type="PANTHER" id="PTHR35870">
    <property type="entry name" value="PROTEIN, PUTATIVE (AFU_ORTHOLOGUE AFUA_5G03330)-RELATED"/>
    <property type="match status" value="1"/>
</dbReference>
<sequence length="595" mass="67892">MASEDLAQLRLSPHPSFTPKPSVLINFPAANRQQTAQRTGELLAVNHYPPHPMINHANHHCFFNEKRFHKCALLTVYHHLPHHLLALYSLGADEKAIQVCSLSTSYEREAPVQKPIGGVENVTITTENWTSFLGQAESVKSPFFPICMIQCHYVKYRSINLMVPFLSCSERYYKNYLQFFLEEVDKKSAVGAIQEYIFSNPENDMLNRSLSGVLHPLTPFYRECSHPCESRIHIAPDWGYGLEFKIDAIVAEGNLDSTGLAITAVHEANLSNLKLSDLLRKTINNGAIDGRASDIQQKQMLSSFDFRCEEKIKVFKPKSGLSAFQIIHKISQEAGLSDPALFQSYNTREQFSKAAEHPALIPWLDKWEIEDDSDWKEIIERTKELLWMVAVIYATSYNGEQEKFALNFFLDKLSFLQHAWKIYGYELVFYSMHLVTSSLFLPAILPCLDQPLRPVLLKAFFRVGISRSPKGEIQATAICIWVGQGRFELRISECMKEPSFMQVPASQNPEEKENIWYKVLKSAAKHHDEHTTKLIRALSFNANTYGDSQPGYYSCDLKGSELLDSTIFLRVSASIMTLNKLDWEAHGSAMDDRWY</sequence>
<dbReference type="Proteomes" id="UP000037035">
    <property type="component" value="Unassembled WGS sequence"/>
</dbReference>
<proteinExistence type="predicted"/>
<keyword evidence="1" id="KW-0560">Oxidoreductase</keyword>
<dbReference type="EMBL" id="LAVV01007357">
    <property type="protein sequence ID" value="KNZ56207.1"/>
    <property type="molecule type" value="Genomic_DNA"/>
</dbReference>
<keyword evidence="3" id="KW-1185">Reference proteome</keyword>